<dbReference type="Proteomes" id="UP000011174">
    <property type="component" value="Chromosome"/>
</dbReference>
<proteinExistence type="inferred from homology"/>
<dbReference type="PANTHER" id="PTHR43586">
    <property type="entry name" value="CYSTEINE DESULFURASE"/>
    <property type="match status" value="1"/>
</dbReference>
<keyword evidence="5 8" id="KW-0663">Pyridoxal phosphate</keyword>
<dbReference type="PROSITE" id="PS00595">
    <property type="entry name" value="AA_TRANSFER_CLASS_5"/>
    <property type="match status" value="1"/>
</dbReference>
<dbReference type="InterPro" id="IPR016454">
    <property type="entry name" value="Cysteine_dSase"/>
</dbReference>
<comment type="catalytic activity">
    <reaction evidence="6 8">
        <text>(sulfur carrier)-H + L-cysteine = (sulfur carrier)-SH + L-alanine</text>
        <dbReference type="Rhea" id="RHEA:43892"/>
        <dbReference type="Rhea" id="RHEA-COMP:14737"/>
        <dbReference type="Rhea" id="RHEA-COMP:14739"/>
        <dbReference type="ChEBI" id="CHEBI:29917"/>
        <dbReference type="ChEBI" id="CHEBI:35235"/>
        <dbReference type="ChEBI" id="CHEBI:57972"/>
        <dbReference type="ChEBI" id="CHEBI:64428"/>
        <dbReference type="EC" id="2.8.1.7"/>
    </reaction>
</comment>
<evidence type="ECO:0000256" key="4">
    <source>
        <dbReference type="ARBA" id="ARBA00022679"/>
    </source>
</evidence>
<dbReference type="STRING" id="1133592.ASNER_111"/>
<dbReference type="EC" id="2.8.1.7" evidence="8"/>
<dbReference type="InterPro" id="IPR010970">
    <property type="entry name" value="Cys_dSase_SufS"/>
</dbReference>
<dbReference type="PIRSF" id="PIRSF005572">
    <property type="entry name" value="NifS"/>
    <property type="match status" value="1"/>
</dbReference>
<dbReference type="InterPro" id="IPR015421">
    <property type="entry name" value="PyrdxlP-dep_Trfase_major"/>
</dbReference>
<dbReference type="InterPro" id="IPR015422">
    <property type="entry name" value="PyrdxlP-dep_Trfase_small"/>
</dbReference>
<keyword evidence="11" id="KW-1185">Reference proteome</keyword>
<evidence type="ECO:0000313" key="10">
    <source>
        <dbReference type="EMBL" id="AGC66877.1"/>
    </source>
</evidence>
<dbReference type="PANTHER" id="PTHR43586:SF8">
    <property type="entry name" value="CYSTEINE DESULFURASE 1, CHLOROPLASTIC"/>
    <property type="match status" value="1"/>
</dbReference>
<comment type="similarity">
    <text evidence="3 8">Belongs to the class-V pyridoxal-phosphate-dependent aminotransferase family. Csd subfamily.</text>
</comment>
<evidence type="ECO:0000256" key="5">
    <source>
        <dbReference type="ARBA" id="ARBA00022898"/>
    </source>
</evidence>
<dbReference type="InterPro" id="IPR000192">
    <property type="entry name" value="Aminotrans_V_dom"/>
</dbReference>
<dbReference type="EMBL" id="CP003263">
    <property type="protein sequence ID" value="AGC66877.1"/>
    <property type="molecule type" value="Genomic_DNA"/>
</dbReference>
<keyword evidence="4 8" id="KW-0808">Transferase</keyword>
<evidence type="ECO:0000256" key="7">
    <source>
        <dbReference type="RuleBase" id="RU004504"/>
    </source>
</evidence>
<dbReference type="Gene3D" id="3.40.640.10">
    <property type="entry name" value="Type I PLP-dependent aspartate aminotransferase-like (Major domain)"/>
    <property type="match status" value="1"/>
</dbReference>
<comment type="cofactor">
    <cofactor evidence="1 7">
        <name>pyridoxal 5'-phosphate</name>
        <dbReference type="ChEBI" id="CHEBI:597326"/>
    </cofactor>
</comment>
<dbReference type="Pfam" id="PF00266">
    <property type="entry name" value="Aminotran_5"/>
    <property type="match status" value="1"/>
</dbReference>
<dbReference type="InterPro" id="IPR020578">
    <property type="entry name" value="Aminotrans_V_PyrdxlP_BS"/>
</dbReference>
<evidence type="ECO:0000256" key="6">
    <source>
        <dbReference type="ARBA" id="ARBA00050776"/>
    </source>
</evidence>
<dbReference type="PATRIC" id="fig|1133592.3.peg.97"/>
<dbReference type="GO" id="GO:0030170">
    <property type="term" value="F:pyridoxal phosphate binding"/>
    <property type="evidence" value="ECO:0007669"/>
    <property type="project" value="UniProtKB-UniRule"/>
</dbReference>
<sequence>MLSPAEILELRKDFPIFYQSIYNKPCIYLDNASTTQKPLRVMRSIDTYYRTFNANVHRGIHYISQLATKAIEESRESICRFINASNIEEIIFTKGTTESINLLAASMNSFVDYGDEIILSEFEHHSNIVPWQLLSNRKKLHIRAIPIDENSCLNLQSFENLLNYRTKLVAINHISNIFGVVNPIKKIIEMAHSKGVWVFIDGAQGAGHTKIDVRELNVDFYAFSAHKMYGPNGIGVLYGKKKLLEKFFPWQGGGEMIKEVSYERTLYAKLPYKLEAGSPNISGIIAWNSALKFLEEIGIERIQKYEKYCITEVSKELKQNPNLLFYAKDAPRSAIIALNLLGIHSFDVGCILDRMGIFVRTGHHCVQPLIHALDEIGIVRASFAVYNTLDEAEQFCSAIIKAYKILS</sequence>
<evidence type="ECO:0000256" key="8">
    <source>
        <dbReference type="RuleBase" id="RU004506"/>
    </source>
</evidence>
<dbReference type="Gene3D" id="3.90.1150.10">
    <property type="entry name" value="Aspartate Aminotransferase, domain 1"/>
    <property type="match status" value="1"/>
</dbReference>
<accession>L7VJJ2</accession>
<dbReference type="HOGENOM" id="CLU_003433_2_5_10"/>
<reference evidence="10 11" key="1">
    <citation type="journal article" date="2013" name="Environ. Microbiol.">
        <title>The nutrient supplying capabilities of Uzinura, an endosymbiont of armoured scale insects.</title>
        <authorList>
            <person name="Sabree Z.L."/>
            <person name="Huang C.Y."/>
            <person name="Okusu A."/>
            <person name="Moran N.A."/>
            <person name="Normark B.B."/>
        </authorList>
    </citation>
    <scope>NUCLEOTIDE SEQUENCE [LARGE SCALE GENOMIC DNA]</scope>
    <source>
        <strain evidence="10 11">ASNER</strain>
    </source>
</reference>
<name>L7VJJ2_9FLAO</name>
<dbReference type="OrthoDB" id="9804366at2"/>
<dbReference type="GO" id="GO:0006534">
    <property type="term" value="P:cysteine metabolic process"/>
    <property type="evidence" value="ECO:0007669"/>
    <property type="project" value="UniProtKB-UniRule"/>
</dbReference>
<evidence type="ECO:0000259" key="9">
    <source>
        <dbReference type="Pfam" id="PF00266"/>
    </source>
</evidence>
<dbReference type="CDD" id="cd06453">
    <property type="entry name" value="SufS_like"/>
    <property type="match status" value="1"/>
</dbReference>
<dbReference type="AlphaFoldDB" id="L7VJJ2"/>
<dbReference type="GO" id="GO:0031071">
    <property type="term" value="F:cysteine desulfurase activity"/>
    <property type="evidence" value="ECO:0007669"/>
    <property type="project" value="UniProtKB-UniRule"/>
</dbReference>
<evidence type="ECO:0000313" key="11">
    <source>
        <dbReference type="Proteomes" id="UP000011174"/>
    </source>
</evidence>
<comment type="function">
    <text evidence="2 8">Catalyzes the removal of elemental sulfur and selenium atoms from L-cysteine, L-cystine, L-selenocysteine, and L-selenocystine to produce L-alanine.</text>
</comment>
<evidence type="ECO:0000256" key="3">
    <source>
        <dbReference type="ARBA" id="ARBA00010447"/>
    </source>
</evidence>
<protein>
    <recommendedName>
        <fullName evidence="8">Cysteine desulfurase</fullName>
        <ecNumber evidence="8">2.8.1.7</ecNumber>
    </recommendedName>
</protein>
<dbReference type="SUPFAM" id="SSF53383">
    <property type="entry name" value="PLP-dependent transferases"/>
    <property type="match status" value="1"/>
</dbReference>
<organism evidence="10 11">
    <name type="scientific">Candidatus Uzinura diaspidicola str. ASNER</name>
    <dbReference type="NCBI Taxonomy" id="1133592"/>
    <lineage>
        <taxon>Bacteria</taxon>
        <taxon>Pseudomonadati</taxon>
        <taxon>Bacteroidota</taxon>
        <taxon>Flavobacteriia</taxon>
        <taxon>Flavobacteriales</taxon>
        <taxon>Candidatus Uzinura</taxon>
    </lineage>
</organism>
<evidence type="ECO:0000256" key="1">
    <source>
        <dbReference type="ARBA" id="ARBA00001933"/>
    </source>
</evidence>
<evidence type="ECO:0000256" key="2">
    <source>
        <dbReference type="ARBA" id="ARBA00002824"/>
    </source>
</evidence>
<gene>
    <name evidence="10" type="primary">sufS</name>
    <name evidence="10" type="ORF">ASNER_111</name>
</gene>
<dbReference type="KEGG" id="udi:ASNER_111"/>
<dbReference type="InterPro" id="IPR015424">
    <property type="entry name" value="PyrdxlP-dep_Trfase"/>
</dbReference>
<feature type="domain" description="Aminotransferase class V" evidence="9">
    <location>
        <begin position="27"/>
        <end position="395"/>
    </location>
</feature>
<dbReference type="NCBIfam" id="TIGR01979">
    <property type="entry name" value="sufS"/>
    <property type="match status" value="1"/>
</dbReference>